<sequence>MGSYRSKEDDVAKISTSVYVTNFPESVFAKELFNSYKVYGHVVDSFIPNKAVKGNEKIRDVEVETQPAMDLNDECLISRDLSKSLMGRVKEFASLVNLKMTLNNKGFMDVKIQYLGEFWVMLEFVSKETMKKFQDSVSIGSWFSVIKAASMEFQPVKWIAWVEVEGIPFKLWSGKTFIRIVNKWGELLDVDDQEDTCFHSKWLCIHTKMDRSISEEFQIIHRGKTYWVRANETPGWVSDFLDEFDEEDPDDNNVNDDEFKEQNPDLFRDDSDEERIPDSLFQEEVQGVNNMEEGVTEQDAEQSDDPFNIYPMLNKLEKTDRKENISDGSLKYLPGYSPKENHDENSINGGGDNKSMENSIKKNVTSKNCKFTKQTNDGGNDSISSEHFKVSEIPRNEGSILGLLDEVVKAGQGLAQKAKKDWVKELCNKNKVNFLGLQETKMNDMHIQCVRACWGNLAFDYVHSAAVGNSGGILCVWDSNSFDKESVTSSDYVVLIRGIWRLTGQKLVLVAVYAPQDAREKNMLWDYLQREISRRKGKVVIMETLIRSDANLIDADYGPIPFKIFHYWFDIEGFNKVVEDVWNDYMREEANKMSMSVRGVMVDGVWVDDPHKVKKEFLDHFSARFCKPNKKGASILMDFPNKISAAQLRDLECEVSNEEIKRVVWDCGTEKAPGPDGFTFGFFRCFWYLIHGDVVAAVRYFFLHTIILKGCNLSFIALIPKTPNVNLVNDFRPISLIESLYKIIAKFLANRLVGVLDDIVNEVQSAFIKDRQILDGPFILNEVLQWCKTKKKQALIFKVNFEKAYDSVRWDFLNEVLRKFGFGDKWCKWIQCCLKSLRGSIIMNGSPIEEFQFG</sequence>
<feature type="region of interest" description="Disordered" evidence="1">
    <location>
        <begin position="325"/>
        <end position="387"/>
    </location>
</feature>
<feature type="domain" description="Reverse transcriptase" evidence="2">
    <location>
        <begin position="719"/>
        <end position="845"/>
    </location>
</feature>
<organism evidence="3">
    <name type="scientific">Tanacetum cinerariifolium</name>
    <name type="common">Dalmatian daisy</name>
    <name type="synonym">Chrysanthemum cinerariifolium</name>
    <dbReference type="NCBI Taxonomy" id="118510"/>
    <lineage>
        <taxon>Eukaryota</taxon>
        <taxon>Viridiplantae</taxon>
        <taxon>Streptophyta</taxon>
        <taxon>Embryophyta</taxon>
        <taxon>Tracheophyta</taxon>
        <taxon>Spermatophyta</taxon>
        <taxon>Magnoliopsida</taxon>
        <taxon>eudicotyledons</taxon>
        <taxon>Gunneridae</taxon>
        <taxon>Pentapetalae</taxon>
        <taxon>asterids</taxon>
        <taxon>campanulids</taxon>
        <taxon>Asterales</taxon>
        <taxon>Asteraceae</taxon>
        <taxon>Asteroideae</taxon>
        <taxon>Anthemideae</taxon>
        <taxon>Anthemidinae</taxon>
        <taxon>Tanacetum</taxon>
    </lineage>
</organism>
<protein>
    <submittedName>
        <fullName evidence="3">RNA-directed DNA polymerase, eukaryota, reverse transcriptase zinc-binding domain protein</fullName>
    </submittedName>
</protein>
<name>A0A699HB26_TANCI</name>
<dbReference type="InterPro" id="IPR052343">
    <property type="entry name" value="Retrotransposon-Effector_Assoc"/>
</dbReference>
<dbReference type="EMBL" id="BKCJ010126226">
    <property type="protein sequence ID" value="GEX72817.1"/>
    <property type="molecule type" value="Genomic_DNA"/>
</dbReference>
<evidence type="ECO:0000259" key="2">
    <source>
        <dbReference type="Pfam" id="PF00078"/>
    </source>
</evidence>
<keyword evidence="3" id="KW-0808">Transferase</keyword>
<keyword evidence="3" id="KW-0548">Nucleotidyltransferase</keyword>
<feature type="compositionally biased region" description="Basic and acidic residues" evidence="1">
    <location>
        <begin position="260"/>
        <end position="272"/>
    </location>
</feature>
<dbReference type="InterPro" id="IPR000477">
    <property type="entry name" value="RT_dom"/>
</dbReference>
<dbReference type="InterPro" id="IPR036691">
    <property type="entry name" value="Endo/exonu/phosph_ase_sf"/>
</dbReference>
<comment type="caution">
    <text evidence="3">The sequence shown here is derived from an EMBL/GenBank/DDBJ whole genome shotgun (WGS) entry which is preliminary data.</text>
</comment>
<feature type="compositionally biased region" description="Acidic residues" evidence="1">
    <location>
        <begin position="244"/>
        <end position="259"/>
    </location>
</feature>
<proteinExistence type="predicted"/>
<reference evidence="3" key="1">
    <citation type="journal article" date="2019" name="Sci. Rep.">
        <title>Draft genome of Tanacetum cinerariifolium, the natural source of mosquito coil.</title>
        <authorList>
            <person name="Yamashiro T."/>
            <person name="Shiraishi A."/>
            <person name="Satake H."/>
            <person name="Nakayama K."/>
        </authorList>
    </citation>
    <scope>NUCLEOTIDE SEQUENCE</scope>
</reference>
<keyword evidence="3" id="KW-0695">RNA-directed DNA polymerase</keyword>
<gene>
    <name evidence="3" type="ORF">Tci_344792</name>
</gene>
<feature type="region of interest" description="Disordered" evidence="1">
    <location>
        <begin position="244"/>
        <end position="272"/>
    </location>
</feature>
<dbReference type="GO" id="GO:0003964">
    <property type="term" value="F:RNA-directed DNA polymerase activity"/>
    <property type="evidence" value="ECO:0007669"/>
    <property type="project" value="UniProtKB-KW"/>
</dbReference>
<dbReference type="Pfam" id="PF00078">
    <property type="entry name" value="RVT_1"/>
    <property type="match status" value="1"/>
</dbReference>
<dbReference type="Gene3D" id="3.60.10.10">
    <property type="entry name" value="Endonuclease/exonuclease/phosphatase"/>
    <property type="match status" value="1"/>
</dbReference>
<evidence type="ECO:0000313" key="3">
    <source>
        <dbReference type="EMBL" id="GEX72817.1"/>
    </source>
</evidence>
<accession>A0A699HB26</accession>
<evidence type="ECO:0000256" key="1">
    <source>
        <dbReference type="SAM" id="MobiDB-lite"/>
    </source>
</evidence>
<dbReference type="CDD" id="cd01650">
    <property type="entry name" value="RT_nLTR_like"/>
    <property type="match status" value="1"/>
</dbReference>
<dbReference type="PANTHER" id="PTHR46890:SF50">
    <property type="entry name" value="RNA-DIRECTED DNA POLYMERASE, EUKARYOTA, REVERSE TRANSCRIPTASE ZINC-BINDING DOMAIN PROTEIN-RELATED"/>
    <property type="match status" value="1"/>
</dbReference>
<feature type="compositionally biased region" description="Polar residues" evidence="1">
    <location>
        <begin position="356"/>
        <end position="383"/>
    </location>
</feature>
<dbReference type="AlphaFoldDB" id="A0A699HB26"/>
<dbReference type="PANTHER" id="PTHR46890">
    <property type="entry name" value="NON-LTR RETROLELEMENT REVERSE TRANSCRIPTASE-LIKE PROTEIN-RELATED"/>
    <property type="match status" value="1"/>
</dbReference>
<dbReference type="SUPFAM" id="SSF56219">
    <property type="entry name" value="DNase I-like"/>
    <property type="match status" value="1"/>
</dbReference>